<keyword evidence="1 4" id="KW-0349">Heme</keyword>
<dbReference type="PROSITE" id="PS51007">
    <property type="entry name" value="CYTC"/>
    <property type="match status" value="1"/>
</dbReference>
<gene>
    <name evidence="6" type="ORF">FJ651_07360</name>
</gene>
<dbReference type="InterPro" id="IPR036909">
    <property type="entry name" value="Cyt_c-like_dom_sf"/>
</dbReference>
<dbReference type="PANTHER" id="PTHR35008:SF8">
    <property type="entry name" value="ALCOHOL DEHYDROGENASE CYTOCHROME C SUBUNIT"/>
    <property type="match status" value="1"/>
</dbReference>
<dbReference type="GO" id="GO:0020037">
    <property type="term" value="F:heme binding"/>
    <property type="evidence" value="ECO:0007669"/>
    <property type="project" value="InterPro"/>
</dbReference>
<dbReference type="Gene3D" id="1.10.760.10">
    <property type="entry name" value="Cytochrome c-like domain"/>
    <property type="match status" value="1"/>
</dbReference>
<evidence type="ECO:0000313" key="6">
    <source>
        <dbReference type="EMBL" id="TPV34242.1"/>
    </source>
</evidence>
<dbReference type="GO" id="GO:0009055">
    <property type="term" value="F:electron transfer activity"/>
    <property type="evidence" value="ECO:0007669"/>
    <property type="project" value="InterPro"/>
</dbReference>
<name>A0A506PLX1_9FLAO</name>
<dbReference type="PANTHER" id="PTHR35008">
    <property type="entry name" value="BLL4482 PROTEIN-RELATED"/>
    <property type="match status" value="1"/>
</dbReference>
<comment type="caution">
    <text evidence="6">The sequence shown here is derived from an EMBL/GenBank/DDBJ whole genome shotgun (WGS) entry which is preliminary data.</text>
</comment>
<dbReference type="OrthoDB" id="9811395at2"/>
<evidence type="ECO:0000256" key="4">
    <source>
        <dbReference type="PROSITE-ProRule" id="PRU00433"/>
    </source>
</evidence>
<sequence>MEEGKLIYNDFCISCHMADGEGAGAIFPPLANSDYLKNKQIESIKAVKYGMSGEILVNGKTYNSVMSPMGLSDQEVADVMNYINNSWGNDYGEFYAKSDISKIKP</sequence>
<dbReference type="GO" id="GO:0046872">
    <property type="term" value="F:metal ion binding"/>
    <property type="evidence" value="ECO:0007669"/>
    <property type="project" value="UniProtKB-KW"/>
</dbReference>
<dbReference type="Proteomes" id="UP000317332">
    <property type="component" value="Unassembled WGS sequence"/>
</dbReference>
<dbReference type="Pfam" id="PF00034">
    <property type="entry name" value="Cytochrom_C"/>
    <property type="match status" value="1"/>
</dbReference>
<keyword evidence="3 4" id="KW-0408">Iron</keyword>
<keyword evidence="7" id="KW-1185">Reference proteome</keyword>
<dbReference type="AlphaFoldDB" id="A0A506PLX1"/>
<evidence type="ECO:0000256" key="1">
    <source>
        <dbReference type="ARBA" id="ARBA00022617"/>
    </source>
</evidence>
<protein>
    <submittedName>
        <fullName evidence="6">Cytochrome c</fullName>
    </submittedName>
</protein>
<evidence type="ECO:0000259" key="5">
    <source>
        <dbReference type="PROSITE" id="PS51007"/>
    </source>
</evidence>
<dbReference type="SUPFAM" id="SSF46626">
    <property type="entry name" value="Cytochrome c"/>
    <property type="match status" value="1"/>
</dbReference>
<evidence type="ECO:0000313" key="7">
    <source>
        <dbReference type="Proteomes" id="UP000317332"/>
    </source>
</evidence>
<reference evidence="6 7" key="1">
    <citation type="submission" date="2019-06" db="EMBL/GenBank/DDBJ databases">
        <title>Flavobacteriaceae Paucihalobacterium erythroidium CWB-1, complete genome.</title>
        <authorList>
            <person name="Wu S."/>
        </authorList>
    </citation>
    <scope>NUCLEOTIDE SEQUENCE [LARGE SCALE GENOMIC DNA]</scope>
    <source>
        <strain evidence="6 7">CWB-1</strain>
    </source>
</reference>
<proteinExistence type="predicted"/>
<feature type="domain" description="Cytochrome c" evidence="5">
    <location>
        <begin position="1"/>
        <end position="87"/>
    </location>
</feature>
<keyword evidence="2 4" id="KW-0479">Metal-binding</keyword>
<organism evidence="6 7">
    <name type="scientific">Paucihalobacter ruber</name>
    <dbReference type="NCBI Taxonomy" id="2567861"/>
    <lineage>
        <taxon>Bacteria</taxon>
        <taxon>Pseudomonadati</taxon>
        <taxon>Bacteroidota</taxon>
        <taxon>Flavobacteriia</taxon>
        <taxon>Flavobacteriales</taxon>
        <taxon>Flavobacteriaceae</taxon>
        <taxon>Paucihalobacter</taxon>
    </lineage>
</organism>
<accession>A0A506PLX1</accession>
<evidence type="ECO:0000256" key="2">
    <source>
        <dbReference type="ARBA" id="ARBA00022723"/>
    </source>
</evidence>
<evidence type="ECO:0000256" key="3">
    <source>
        <dbReference type="ARBA" id="ARBA00023004"/>
    </source>
</evidence>
<dbReference type="InterPro" id="IPR051459">
    <property type="entry name" value="Cytochrome_c-type_DH"/>
</dbReference>
<dbReference type="InterPro" id="IPR009056">
    <property type="entry name" value="Cyt_c-like_dom"/>
</dbReference>
<dbReference type="EMBL" id="VHIQ01000003">
    <property type="protein sequence ID" value="TPV34242.1"/>
    <property type="molecule type" value="Genomic_DNA"/>
</dbReference>